<comment type="caution">
    <text evidence="1">The sequence shown here is derived from an EMBL/GenBank/DDBJ whole genome shotgun (WGS) entry which is preliminary data.</text>
</comment>
<organism evidence="1">
    <name type="scientific">mine drainage metagenome</name>
    <dbReference type="NCBI Taxonomy" id="410659"/>
    <lineage>
        <taxon>unclassified sequences</taxon>
        <taxon>metagenomes</taxon>
        <taxon>ecological metagenomes</taxon>
    </lineage>
</organism>
<dbReference type="Gene3D" id="3.55.50.30">
    <property type="match status" value="1"/>
</dbReference>
<sequence length="181" mass="19656">MDHNNQEAGARKPERRGVRRAVGVLWVALTLLYAGPYAQAEDPVTLFNLPAQPLPQAVLEFYRQSGVRAIYAATPQALKLRTHAVHGMLSGSVALARMLRGTGLTFRFESRHSVIIRPAPPGPTPRPVTHTVYNLARQANPAADQTDALLRRVDVTGSLIRGVRSALAPITTVGRAQLEQA</sequence>
<feature type="non-terminal residue" evidence="1">
    <location>
        <position position="181"/>
    </location>
</feature>
<protein>
    <recommendedName>
        <fullName evidence="2">Secretin/TonB short N-terminal domain-containing protein</fullName>
    </recommendedName>
</protein>
<evidence type="ECO:0008006" key="2">
    <source>
        <dbReference type="Google" id="ProtNLM"/>
    </source>
</evidence>
<reference evidence="1" key="1">
    <citation type="submission" date="2013-08" db="EMBL/GenBank/DDBJ databases">
        <authorList>
            <person name="Mendez C."/>
            <person name="Richter M."/>
            <person name="Ferrer M."/>
            <person name="Sanchez J."/>
        </authorList>
    </citation>
    <scope>NUCLEOTIDE SEQUENCE</scope>
</reference>
<proteinExistence type="predicted"/>
<dbReference type="EMBL" id="AUZZ01005454">
    <property type="protein sequence ID" value="EQD49628.1"/>
    <property type="molecule type" value="Genomic_DNA"/>
</dbReference>
<accession>T0ZYJ2</accession>
<name>T0ZYJ2_9ZZZZ</name>
<dbReference type="AlphaFoldDB" id="T0ZYJ2"/>
<reference evidence="1" key="2">
    <citation type="journal article" date="2014" name="ISME J.">
        <title>Microbial stratification in low pH oxic and suboxic macroscopic growths along an acid mine drainage.</title>
        <authorList>
            <person name="Mendez-Garcia C."/>
            <person name="Mesa V."/>
            <person name="Sprenger R.R."/>
            <person name="Richter M."/>
            <person name="Diez M.S."/>
            <person name="Solano J."/>
            <person name="Bargiela R."/>
            <person name="Golyshina O.V."/>
            <person name="Manteca A."/>
            <person name="Ramos J.L."/>
            <person name="Gallego J.R."/>
            <person name="Llorente I."/>
            <person name="Martins Dos Santos V.A."/>
            <person name="Jensen O.N."/>
            <person name="Pelaez A.I."/>
            <person name="Sanchez J."/>
            <person name="Ferrer M."/>
        </authorList>
    </citation>
    <scope>NUCLEOTIDE SEQUENCE</scope>
</reference>
<evidence type="ECO:0000313" key="1">
    <source>
        <dbReference type="EMBL" id="EQD49628.1"/>
    </source>
</evidence>
<gene>
    <name evidence="1" type="ORF">B2A_07605</name>
</gene>